<dbReference type="SUPFAM" id="SSF52096">
    <property type="entry name" value="ClpP/crotonase"/>
    <property type="match status" value="1"/>
</dbReference>
<dbReference type="InterPro" id="IPR008927">
    <property type="entry name" value="6-PGluconate_DH-like_C_sf"/>
</dbReference>
<gene>
    <name evidence="1" type="ORF">SAMN02982985_04957</name>
</gene>
<dbReference type="InterPro" id="IPR001753">
    <property type="entry name" value="Enoyl-CoA_hydra/iso"/>
</dbReference>
<dbReference type="CDD" id="cd06558">
    <property type="entry name" value="crotonase-like"/>
    <property type="match status" value="1"/>
</dbReference>
<dbReference type="STRING" id="758825.SAMN02982985_04957"/>
<dbReference type="Pfam" id="PF00378">
    <property type="entry name" value="ECH_1"/>
    <property type="match status" value="1"/>
</dbReference>
<dbReference type="EMBL" id="FOTW01000028">
    <property type="protein sequence ID" value="SFM68945.1"/>
    <property type="molecule type" value="Genomic_DNA"/>
</dbReference>
<sequence>MITYHQQGDSLTLNLAARAVSPFNAAFRRELKAAVERIEAAPLLQVVLAIDGGADSADHPAQHEELEQLLALAPEQAADCMRTLADYNALLRRLDLLDKPLIATLCGAVEGHALGLALACHHRVALADASIALPQVKLGLAPVAGELARAVRLSGLQAAMPLLVEGKPLSAAQALEAGLLHDVAADAAALAEQLAALLANGAAAGQPWDAKGYRLPGGALNSAPLQTLLQVAPAMLRQRTRGHYPAPEAVLCAMVEGLQVDFDNALLIESRYFCQCALGAVAKNLIRLSRIPAAPSAQAEQFAATLRLAYLDELALLRAEGLPAALLRHAAMAAGLAQLPPEEPAAAAAKASAADVEQARDRLLYAQALTALRGVDTLLAGDVGQADRISVRDCGFPAHSGGALRFIATLGASRFAARAAQLGERFTPAPGWQKLIH</sequence>
<dbReference type="SUPFAM" id="SSF48179">
    <property type="entry name" value="6-phosphogluconate dehydrogenase C-terminal domain-like"/>
    <property type="match status" value="1"/>
</dbReference>
<dbReference type="Gene3D" id="3.90.226.10">
    <property type="entry name" value="2-enoyl-CoA Hydratase, Chain A, domain 1"/>
    <property type="match status" value="1"/>
</dbReference>
<dbReference type="GO" id="GO:0016509">
    <property type="term" value="F:long-chain (3S)-3-hydroxyacyl-CoA dehydrogenase (NAD+) activity"/>
    <property type="evidence" value="ECO:0007669"/>
    <property type="project" value="TreeGrafter"/>
</dbReference>
<dbReference type="PANTHER" id="PTHR43612">
    <property type="entry name" value="TRIFUNCTIONAL ENZYME SUBUNIT ALPHA"/>
    <property type="match status" value="1"/>
</dbReference>
<dbReference type="InterPro" id="IPR050136">
    <property type="entry name" value="FA_oxidation_alpha_subunit"/>
</dbReference>
<evidence type="ECO:0000313" key="1">
    <source>
        <dbReference type="EMBL" id="SFM68945.1"/>
    </source>
</evidence>
<dbReference type="OrthoDB" id="5287258at2"/>
<protein>
    <submittedName>
        <fullName evidence="1">Enoyl-CoA hydratase/carnithine racemase</fullName>
    </submittedName>
</protein>
<accession>A0A1I4SX20</accession>
<dbReference type="Proteomes" id="UP000199470">
    <property type="component" value="Unassembled WGS sequence"/>
</dbReference>
<dbReference type="GO" id="GO:0006635">
    <property type="term" value="P:fatty acid beta-oxidation"/>
    <property type="evidence" value="ECO:0007669"/>
    <property type="project" value="TreeGrafter"/>
</dbReference>
<dbReference type="PANTHER" id="PTHR43612:SF3">
    <property type="entry name" value="TRIFUNCTIONAL ENZYME SUBUNIT ALPHA, MITOCHONDRIAL"/>
    <property type="match status" value="1"/>
</dbReference>
<dbReference type="AlphaFoldDB" id="A0A1I4SX20"/>
<keyword evidence="2" id="KW-1185">Reference proteome</keyword>
<dbReference type="Gene3D" id="1.10.1040.50">
    <property type="match status" value="1"/>
</dbReference>
<evidence type="ECO:0000313" key="2">
    <source>
        <dbReference type="Proteomes" id="UP000199470"/>
    </source>
</evidence>
<reference evidence="1 2" key="1">
    <citation type="submission" date="2016-10" db="EMBL/GenBank/DDBJ databases">
        <authorList>
            <person name="de Groot N.N."/>
        </authorList>
    </citation>
    <scope>NUCLEOTIDE SEQUENCE [LARGE SCALE GENOMIC DNA]</scope>
    <source>
        <strain evidence="1 2">ATCC 43154</strain>
    </source>
</reference>
<dbReference type="InterPro" id="IPR029045">
    <property type="entry name" value="ClpP/crotonase-like_dom_sf"/>
</dbReference>
<dbReference type="GO" id="GO:0004300">
    <property type="term" value="F:enoyl-CoA hydratase activity"/>
    <property type="evidence" value="ECO:0007669"/>
    <property type="project" value="TreeGrafter"/>
</dbReference>
<organism evidence="1 2">
    <name type="scientific">Rugamonas rubra</name>
    <dbReference type="NCBI Taxonomy" id="758825"/>
    <lineage>
        <taxon>Bacteria</taxon>
        <taxon>Pseudomonadati</taxon>
        <taxon>Pseudomonadota</taxon>
        <taxon>Betaproteobacteria</taxon>
        <taxon>Burkholderiales</taxon>
        <taxon>Oxalobacteraceae</taxon>
        <taxon>Telluria group</taxon>
        <taxon>Rugamonas</taxon>
    </lineage>
</organism>
<dbReference type="RefSeq" id="WP_093390378.1">
    <property type="nucleotide sequence ID" value="NZ_FOTW01000028.1"/>
</dbReference>
<proteinExistence type="predicted"/>
<name>A0A1I4SX20_9BURK</name>